<evidence type="ECO:0000313" key="5">
    <source>
        <dbReference type="Proteomes" id="UP001465447"/>
    </source>
</evidence>
<dbReference type="KEGG" id="mpsh:QA539_07715"/>
<organism evidence="2">
    <name type="scientific">Macrococcus psychrotolerans</name>
    <dbReference type="NCBI Taxonomy" id="3039389"/>
    <lineage>
        <taxon>Bacteria</taxon>
        <taxon>Bacillati</taxon>
        <taxon>Bacillota</taxon>
        <taxon>Bacilli</taxon>
        <taxon>Bacillales</taxon>
        <taxon>Staphylococcaceae</taxon>
        <taxon>Macrococcus</taxon>
    </lineage>
</organism>
<dbReference type="EMBL" id="CP124577">
    <property type="protein sequence ID" value="WZE66184.1"/>
    <property type="molecule type" value="Genomic_DNA"/>
</dbReference>
<protein>
    <submittedName>
        <fullName evidence="2">Uncharacterized protein</fullName>
    </submittedName>
</protein>
<accession>A0AAT9P446</accession>
<dbReference type="EMBL" id="CP124591">
    <property type="protein sequence ID" value="WZE70410.1"/>
    <property type="molecule type" value="Genomic_DNA"/>
</dbReference>
<sequence length="73" mass="8674">MRTRADVLAELYEVRKRKPNSYASNMHKVGKINELERELREIETEHQLPSVSKEREKKIEFVVEGLKITIEHI</sequence>
<dbReference type="AlphaFoldDB" id="A0AAU6R8W0"/>
<proteinExistence type="predicted"/>
<name>A0AAU6R8W0_9STAP</name>
<dbReference type="EMBL" id="CP124585">
    <property type="protein sequence ID" value="WZE68313.1"/>
    <property type="molecule type" value="Genomic_DNA"/>
</dbReference>
<dbReference type="EMBL" id="CP079955">
    <property type="protein sequence ID" value="QYA32362.1"/>
    <property type="molecule type" value="Genomic_DNA"/>
</dbReference>
<evidence type="ECO:0000313" key="3">
    <source>
        <dbReference type="EMBL" id="WZE68313.1"/>
    </source>
</evidence>
<evidence type="ECO:0000313" key="1">
    <source>
        <dbReference type="EMBL" id="QYA32362.1"/>
    </source>
</evidence>
<accession>A0AAU6RJP8</accession>
<keyword evidence="5" id="KW-1185">Reference proteome</keyword>
<accession>A0AAU6RD91</accession>
<reference evidence="1" key="1">
    <citation type="submission" date="2021-07" db="EMBL/GenBank/DDBJ databases">
        <title>Prevalence and characterization of methicillin-resistant Macrococcus spp. in food producing animals and meat in Switzerland in 2019.</title>
        <authorList>
            <person name="Keller J.E."/>
            <person name="Schwendener S."/>
            <person name="Neuenschwander J."/>
            <person name="Overesch G."/>
            <person name="Perreten V."/>
        </authorList>
    </citation>
    <scope>NUCLEOTIDE SEQUENCE</scope>
    <source>
        <strain evidence="1">19Msa1099</strain>
    </source>
</reference>
<dbReference type="RefSeq" id="WP_101037149.1">
    <property type="nucleotide sequence ID" value="NZ_CP124577.1"/>
</dbReference>
<reference evidence="2 5" key="2">
    <citation type="submission" date="2023-04" db="EMBL/GenBank/DDBJ databases">
        <title>Macrococci isolated from food, foodproducing animals, and human clinical materials.</title>
        <authorList>
            <person name="Maslanova I."/>
            <person name="Svec P."/>
            <person name="Sedlacek I."/>
            <person name="Novakova D."/>
            <person name="Keller J.E."/>
            <person name="Schwendener S."/>
            <person name="Finstrlova A."/>
            <person name="Botka T."/>
            <person name="Kovarovic V."/>
            <person name="Petras P."/>
            <person name="Perreten V."/>
            <person name="Pantucek R."/>
        </authorList>
    </citation>
    <scope>NUCLEOTIDE SEQUENCE</scope>
    <source>
        <strain evidence="4 5">CCM 8659</strain>
        <strain evidence="3">NRL/St 13/116</strain>
        <strain evidence="2">NRL/St 21/332</strain>
    </source>
</reference>
<dbReference type="Proteomes" id="UP001465447">
    <property type="component" value="Chromosome"/>
</dbReference>
<evidence type="ECO:0000313" key="2">
    <source>
        <dbReference type="EMBL" id="WZE66184.1"/>
    </source>
</evidence>
<evidence type="ECO:0000313" key="4">
    <source>
        <dbReference type="EMBL" id="WZE70410.1"/>
    </source>
</evidence>
<gene>
    <name evidence="1" type="ORF">KYI10_08200</name>
    <name evidence="4" type="ORF">QA539_07715</name>
    <name evidence="3" type="ORF">QA540_07885</name>
    <name evidence="2" type="ORF">QA541_08020</name>
</gene>
<accession>A0AAU6R8W0</accession>